<gene>
    <name evidence="1" type="ORF">NM688_g7978</name>
</gene>
<protein>
    <submittedName>
        <fullName evidence="1">Uncharacterized protein</fullName>
    </submittedName>
</protein>
<dbReference type="Proteomes" id="UP001148662">
    <property type="component" value="Unassembled WGS sequence"/>
</dbReference>
<proteinExistence type="predicted"/>
<dbReference type="EMBL" id="JANHOG010002009">
    <property type="protein sequence ID" value="KAJ3528587.1"/>
    <property type="molecule type" value="Genomic_DNA"/>
</dbReference>
<sequence>MAVQAQVNGPNLPSVLPSAPALQDVTTTPQQMESSLARVTNPSETPLFICALDKCNRLFPSRERLMAHRKTAHDTEDDSDIVTWND</sequence>
<reference evidence="1" key="1">
    <citation type="submission" date="2022-07" db="EMBL/GenBank/DDBJ databases">
        <title>Genome Sequence of Phlebia brevispora.</title>
        <authorList>
            <person name="Buettner E."/>
        </authorList>
    </citation>
    <scope>NUCLEOTIDE SEQUENCE</scope>
    <source>
        <strain evidence="1">MPL23</strain>
    </source>
</reference>
<evidence type="ECO:0000313" key="1">
    <source>
        <dbReference type="EMBL" id="KAJ3528587.1"/>
    </source>
</evidence>
<comment type="caution">
    <text evidence="1">The sequence shown here is derived from an EMBL/GenBank/DDBJ whole genome shotgun (WGS) entry which is preliminary data.</text>
</comment>
<organism evidence="1 2">
    <name type="scientific">Phlebia brevispora</name>
    <dbReference type="NCBI Taxonomy" id="194682"/>
    <lineage>
        <taxon>Eukaryota</taxon>
        <taxon>Fungi</taxon>
        <taxon>Dikarya</taxon>
        <taxon>Basidiomycota</taxon>
        <taxon>Agaricomycotina</taxon>
        <taxon>Agaricomycetes</taxon>
        <taxon>Polyporales</taxon>
        <taxon>Meruliaceae</taxon>
        <taxon>Phlebia</taxon>
    </lineage>
</organism>
<evidence type="ECO:0000313" key="2">
    <source>
        <dbReference type="Proteomes" id="UP001148662"/>
    </source>
</evidence>
<keyword evidence="2" id="KW-1185">Reference proteome</keyword>
<name>A0ACC1RYX8_9APHY</name>
<accession>A0ACC1RYX8</accession>